<comment type="similarity">
    <text evidence="2">Belongs to the bacterial solute-binding protein 2 family.</text>
</comment>
<evidence type="ECO:0000256" key="4">
    <source>
        <dbReference type="SAM" id="SignalP"/>
    </source>
</evidence>
<dbReference type="SUPFAM" id="SSF53822">
    <property type="entry name" value="Periplasmic binding protein-like I"/>
    <property type="match status" value="1"/>
</dbReference>
<dbReference type="CDD" id="cd20007">
    <property type="entry name" value="PBP1_ABC_sugar_binding-like"/>
    <property type="match status" value="1"/>
</dbReference>
<dbReference type="AlphaFoldDB" id="H5TU67"/>
<organism evidence="6 7">
    <name type="scientific">Gordonia otitidis (strain DSM 44809 / CCUG 52243 / JCM 12355 / NBRC 100426 / IFM 10032)</name>
    <dbReference type="NCBI Taxonomy" id="1108044"/>
    <lineage>
        <taxon>Bacteria</taxon>
        <taxon>Bacillati</taxon>
        <taxon>Actinomycetota</taxon>
        <taxon>Actinomycetes</taxon>
        <taxon>Mycobacteriales</taxon>
        <taxon>Gordoniaceae</taxon>
        <taxon>Gordonia</taxon>
    </lineage>
</organism>
<dbReference type="EMBL" id="BAFB01000254">
    <property type="protein sequence ID" value="GAB37025.1"/>
    <property type="molecule type" value="Genomic_DNA"/>
</dbReference>
<comment type="subcellular location">
    <subcellularLocation>
        <location evidence="1">Cell envelope</location>
    </subcellularLocation>
</comment>
<evidence type="ECO:0000256" key="3">
    <source>
        <dbReference type="ARBA" id="ARBA00022729"/>
    </source>
</evidence>
<dbReference type="STRING" id="1108044.GOOTI_254_00180"/>
<sequence length="332" mass="35022">MLSFNDVTSRRTLSLLGACAVTVSVAACGAHSDATPPHEVRGQRVVYIPGLTGNPFYTSVSCGAEAEARKRGIDYSTQGAAEFSVQLQTQIVEAVAASHPSAIMIAVTNPKAMIAPLREAKREGINVITIDGDLSDKSIALTNIESDNYRGGQLAGEKMAQLVGRKGDVVDIDSATGSVVAEARREGFIDAIKRYPQMNFIGVQYSENSQAKAAQIASTLSTSNPNLVGIYAQSTNNTAGAITGLREVGKTGKVKLVGFDVSDPIIEALHAGEIEATVLQDPISAGRLGIDSAARAIEGKPVERDQQPTFAVATPQNLDDPVIKAHMYKTHC</sequence>
<feature type="signal peptide" evidence="4">
    <location>
        <begin position="1"/>
        <end position="26"/>
    </location>
</feature>
<keyword evidence="7" id="KW-1185">Reference proteome</keyword>
<dbReference type="PANTHER" id="PTHR46847">
    <property type="entry name" value="D-ALLOSE-BINDING PERIPLASMIC PROTEIN-RELATED"/>
    <property type="match status" value="1"/>
</dbReference>
<dbReference type="Proteomes" id="UP000005038">
    <property type="component" value="Unassembled WGS sequence"/>
</dbReference>
<comment type="caution">
    <text evidence="6">The sequence shown here is derived from an EMBL/GenBank/DDBJ whole genome shotgun (WGS) entry which is preliminary data.</text>
</comment>
<feature type="chain" id="PRO_5038717666" evidence="4">
    <location>
        <begin position="27"/>
        <end position="332"/>
    </location>
</feature>
<proteinExistence type="inferred from homology"/>
<evidence type="ECO:0000259" key="5">
    <source>
        <dbReference type="Pfam" id="PF13407"/>
    </source>
</evidence>
<dbReference type="Gene3D" id="3.40.50.2300">
    <property type="match status" value="2"/>
</dbReference>
<dbReference type="RefSeq" id="WP_007241180.1">
    <property type="nucleotide sequence ID" value="NZ_BAFB01000254.1"/>
</dbReference>
<keyword evidence="3 4" id="KW-0732">Signal</keyword>
<protein>
    <submittedName>
        <fullName evidence="6">Sugar ABC transporter substrate binding protein</fullName>
    </submittedName>
</protein>
<dbReference type="InterPro" id="IPR028082">
    <property type="entry name" value="Peripla_BP_I"/>
</dbReference>
<dbReference type="InterPro" id="IPR025997">
    <property type="entry name" value="SBP_2_dom"/>
</dbReference>
<dbReference type="PANTHER" id="PTHR46847:SF1">
    <property type="entry name" value="D-ALLOSE-BINDING PERIPLASMIC PROTEIN-RELATED"/>
    <property type="match status" value="1"/>
</dbReference>
<dbReference type="GO" id="GO:0030313">
    <property type="term" value="C:cell envelope"/>
    <property type="evidence" value="ECO:0007669"/>
    <property type="project" value="UniProtKB-SubCell"/>
</dbReference>
<gene>
    <name evidence="6" type="ORF">GOOTI_254_00180</name>
</gene>
<dbReference type="GO" id="GO:0030246">
    <property type="term" value="F:carbohydrate binding"/>
    <property type="evidence" value="ECO:0007669"/>
    <property type="project" value="UniProtKB-ARBA"/>
</dbReference>
<reference evidence="6" key="1">
    <citation type="submission" date="2012-02" db="EMBL/GenBank/DDBJ databases">
        <title>Whole genome shotgun sequence of Gordonia otitidis NBRC 100426.</title>
        <authorList>
            <person name="Yoshida I."/>
            <person name="Hosoyama A."/>
            <person name="Tsuchikane K."/>
            <person name="Katsumata H."/>
            <person name="Yamazaki S."/>
            <person name="Fujita N."/>
        </authorList>
    </citation>
    <scope>NUCLEOTIDE SEQUENCE [LARGE SCALE GENOMIC DNA]</scope>
    <source>
        <strain evidence="6">NBRC 100426</strain>
    </source>
</reference>
<dbReference type="Pfam" id="PF13407">
    <property type="entry name" value="Peripla_BP_4"/>
    <property type="match status" value="1"/>
</dbReference>
<name>H5TU67_GORO1</name>
<evidence type="ECO:0000256" key="1">
    <source>
        <dbReference type="ARBA" id="ARBA00004196"/>
    </source>
</evidence>
<feature type="domain" description="Periplasmic binding protein" evidence="5">
    <location>
        <begin position="46"/>
        <end position="300"/>
    </location>
</feature>
<evidence type="ECO:0000313" key="7">
    <source>
        <dbReference type="Proteomes" id="UP000005038"/>
    </source>
</evidence>
<dbReference type="OrthoDB" id="9800520at2"/>
<evidence type="ECO:0000313" key="6">
    <source>
        <dbReference type="EMBL" id="GAB37025.1"/>
    </source>
</evidence>
<accession>H5TU67</accession>
<evidence type="ECO:0000256" key="2">
    <source>
        <dbReference type="ARBA" id="ARBA00007639"/>
    </source>
</evidence>